<feature type="region of interest" description="Disordered" evidence="1">
    <location>
        <begin position="443"/>
        <end position="483"/>
    </location>
</feature>
<feature type="region of interest" description="Disordered" evidence="1">
    <location>
        <begin position="286"/>
        <end position="349"/>
    </location>
</feature>
<organism evidence="2 3">
    <name type="scientific">Quillaja saponaria</name>
    <name type="common">Soap bark tree</name>
    <dbReference type="NCBI Taxonomy" id="32244"/>
    <lineage>
        <taxon>Eukaryota</taxon>
        <taxon>Viridiplantae</taxon>
        <taxon>Streptophyta</taxon>
        <taxon>Embryophyta</taxon>
        <taxon>Tracheophyta</taxon>
        <taxon>Spermatophyta</taxon>
        <taxon>Magnoliopsida</taxon>
        <taxon>eudicotyledons</taxon>
        <taxon>Gunneridae</taxon>
        <taxon>Pentapetalae</taxon>
        <taxon>rosids</taxon>
        <taxon>fabids</taxon>
        <taxon>Fabales</taxon>
        <taxon>Quillajaceae</taxon>
        <taxon>Quillaja</taxon>
    </lineage>
</organism>
<dbReference type="Proteomes" id="UP001163823">
    <property type="component" value="Chromosome 11"/>
</dbReference>
<evidence type="ECO:0000313" key="3">
    <source>
        <dbReference type="Proteomes" id="UP001163823"/>
    </source>
</evidence>
<feature type="region of interest" description="Disordered" evidence="1">
    <location>
        <begin position="510"/>
        <end position="546"/>
    </location>
</feature>
<dbReference type="KEGG" id="qsa:O6P43_026558"/>
<feature type="compositionally biased region" description="Basic and acidic residues" evidence="1">
    <location>
        <begin position="1"/>
        <end position="11"/>
    </location>
</feature>
<feature type="region of interest" description="Disordered" evidence="1">
    <location>
        <begin position="72"/>
        <end position="144"/>
    </location>
</feature>
<feature type="region of interest" description="Disordered" evidence="1">
    <location>
        <begin position="1"/>
        <end position="25"/>
    </location>
</feature>
<dbReference type="AlphaFoldDB" id="A0AAD7PD26"/>
<accession>A0AAD7PD26</accession>
<sequence length="546" mass="60187">MKDEVDLKSGDLHANPSGFDAMGEGVGLGLDKPKGLWLEDEQEDLLGVTDSSIFYNDFPSLLDFTCMSSSSSSSTPVEAVKPATSSSSSSSSASSWAILKSDAEEDVDKKRMHDPHYHQNDPFDAPPETLSSTASMEIPQPTDNGCGDGGFLNCMDVMENLGYMDILESNDYFDPSSIFENNTINSLDNEFPLHQEQVQPPPEESLPAAFQGGGKEREDQVQEDDMAMVFLEWLKSNRETVSADDLRNVKIKKSTIERAAKRLGGGKEAMKQLLKLVLEWVQKNHLQKRKNNSKETTTPNNPNFPNQFQGQDPFPNQNPPNPNPNTVNSTPPQPPYMTDPDMAAASPPPFPQSIVGYTGDPYSNGGTHSVLYHPPPPDNYHMVESTQSWPPSQFAVASQYNPSFPDNNIPPPLPPLPAYNGFGNQYPNPYSPDDRLMRLDSSATKEARKKRMARQRRYSSRHRHHHQNHGQQNQVGGDPHAMFGNDNYTTAGVVYPGNWVYWPPSIQGGMGSELTGSSHGRNSDSSGHGSDRYANPELSGSSLISR</sequence>
<keyword evidence="3" id="KW-1185">Reference proteome</keyword>
<proteinExistence type="predicted"/>
<evidence type="ECO:0000313" key="2">
    <source>
        <dbReference type="EMBL" id="KAJ7950355.1"/>
    </source>
</evidence>
<protein>
    <submittedName>
        <fullName evidence="2">B3 domain-containing transcription factor ABI3-like</fullName>
    </submittedName>
</protein>
<dbReference type="EMBL" id="JARAOO010000011">
    <property type="protein sequence ID" value="KAJ7950355.1"/>
    <property type="molecule type" value="Genomic_DNA"/>
</dbReference>
<evidence type="ECO:0000256" key="1">
    <source>
        <dbReference type="SAM" id="MobiDB-lite"/>
    </source>
</evidence>
<reference evidence="2" key="1">
    <citation type="journal article" date="2023" name="Science">
        <title>Elucidation of the pathway for biosynthesis of saponin adjuvants from the soapbark tree.</title>
        <authorList>
            <person name="Reed J."/>
            <person name="Orme A."/>
            <person name="El-Demerdash A."/>
            <person name="Owen C."/>
            <person name="Martin L.B.B."/>
            <person name="Misra R.C."/>
            <person name="Kikuchi S."/>
            <person name="Rejzek M."/>
            <person name="Martin A.C."/>
            <person name="Harkess A."/>
            <person name="Leebens-Mack J."/>
            <person name="Louveau T."/>
            <person name="Stephenson M.J."/>
            <person name="Osbourn A."/>
        </authorList>
    </citation>
    <scope>NUCLEOTIDE SEQUENCE</scope>
    <source>
        <strain evidence="2">S10</strain>
    </source>
</reference>
<feature type="compositionally biased region" description="Low complexity" evidence="1">
    <location>
        <begin position="85"/>
        <end position="95"/>
    </location>
</feature>
<feature type="compositionally biased region" description="Polar residues" evidence="1">
    <location>
        <begin position="514"/>
        <end position="528"/>
    </location>
</feature>
<name>A0AAD7PD26_QUISA</name>
<gene>
    <name evidence="2" type="ORF">O6P43_026558</name>
</gene>
<feature type="compositionally biased region" description="Basic and acidic residues" evidence="1">
    <location>
        <begin position="107"/>
        <end position="121"/>
    </location>
</feature>
<feature type="compositionally biased region" description="Basic residues" evidence="1">
    <location>
        <begin position="447"/>
        <end position="468"/>
    </location>
</feature>
<feature type="compositionally biased region" description="Low complexity" evidence="1">
    <location>
        <begin position="296"/>
        <end position="315"/>
    </location>
</feature>
<comment type="caution">
    <text evidence="2">The sequence shown here is derived from an EMBL/GenBank/DDBJ whole genome shotgun (WGS) entry which is preliminary data.</text>
</comment>